<evidence type="ECO:0000313" key="2">
    <source>
        <dbReference type="EMBL" id="SUQ15064.1"/>
    </source>
</evidence>
<dbReference type="OrthoDB" id="9785474at2"/>
<keyword evidence="3" id="KW-1185">Reference proteome</keyword>
<dbReference type="EMBL" id="UHJJ01000009">
    <property type="protein sequence ID" value="SUQ15064.1"/>
    <property type="molecule type" value="Genomic_DNA"/>
</dbReference>
<dbReference type="Pfam" id="PF01814">
    <property type="entry name" value="Hemerythrin"/>
    <property type="match status" value="1"/>
</dbReference>
<accession>A0A315ZWJ8</accession>
<dbReference type="RefSeq" id="WP_109712533.1">
    <property type="nucleotide sequence ID" value="NZ_QGDS01000009.1"/>
</dbReference>
<dbReference type="GO" id="GO:0005886">
    <property type="term" value="C:plasma membrane"/>
    <property type="evidence" value="ECO:0007669"/>
    <property type="project" value="TreeGrafter"/>
</dbReference>
<dbReference type="PANTHER" id="PTHR39966:SF1">
    <property type="entry name" value="HEMERYTHRIN-LIKE DOMAIN-CONTAINING PROTEIN"/>
    <property type="match status" value="1"/>
</dbReference>
<name>A0A315ZWJ8_9FIRM</name>
<organism evidence="2 3">
    <name type="scientific">Faecalicatena contorta</name>
    <dbReference type="NCBI Taxonomy" id="39482"/>
    <lineage>
        <taxon>Bacteria</taxon>
        <taxon>Bacillati</taxon>
        <taxon>Bacillota</taxon>
        <taxon>Clostridia</taxon>
        <taxon>Lachnospirales</taxon>
        <taxon>Lachnospiraceae</taxon>
        <taxon>Faecalicatena</taxon>
    </lineage>
</organism>
<dbReference type="Gene3D" id="1.20.120.520">
    <property type="entry name" value="nmb1532 protein domain like"/>
    <property type="match status" value="1"/>
</dbReference>
<dbReference type="Proteomes" id="UP000254051">
    <property type="component" value="Unassembled WGS sequence"/>
</dbReference>
<dbReference type="PANTHER" id="PTHR39966">
    <property type="entry name" value="BLL2471 PROTEIN-RELATED"/>
    <property type="match status" value="1"/>
</dbReference>
<proteinExistence type="predicted"/>
<sequence>MDSVKLLVKEHDNILRMLDVIHKASLNILQNRKIDINDFKKMIDFIRKYADKTHHGKEEDYLFKVMVEDLGGPAEKLIRNGMLVEHDIGRLYVSDLDAALDAHKENPSDENRLAILVAAGSYEQLLRRHIQKENDAVFSFGERNLSSKSAQWVEEQTQAFEEDSTNIAVREYQLQTLQELEEKYL</sequence>
<feature type="domain" description="Hemerythrin-like" evidence="1">
    <location>
        <begin position="4"/>
        <end position="138"/>
    </location>
</feature>
<reference evidence="3" key="1">
    <citation type="submission" date="2017-07" db="EMBL/GenBank/DDBJ databases">
        <authorList>
            <person name="Varghese N."/>
            <person name="Submissions S."/>
        </authorList>
    </citation>
    <scope>NUCLEOTIDE SEQUENCE [LARGE SCALE GENOMIC DNA]</scope>
    <source>
        <strain evidence="3">NLAE-zl-C134</strain>
    </source>
</reference>
<evidence type="ECO:0000259" key="1">
    <source>
        <dbReference type="Pfam" id="PF01814"/>
    </source>
</evidence>
<dbReference type="AlphaFoldDB" id="A0A315ZWJ8"/>
<gene>
    <name evidence="2" type="ORF">SAMN05216529_109115</name>
</gene>
<dbReference type="InterPro" id="IPR012312">
    <property type="entry name" value="Hemerythrin-like"/>
</dbReference>
<evidence type="ECO:0000313" key="3">
    <source>
        <dbReference type="Proteomes" id="UP000254051"/>
    </source>
</evidence>
<protein>
    <submittedName>
        <fullName evidence="2">Hemerythrin-like domain-containing protein</fullName>
    </submittedName>
</protein>